<proteinExistence type="predicted"/>
<dbReference type="Gene3D" id="3.30.420.10">
    <property type="entry name" value="Ribonuclease H-like superfamily/Ribonuclease H"/>
    <property type="match status" value="1"/>
</dbReference>
<evidence type="ECO:0000313" key="1">
    <source>
        <dbReference type="EMBL" id="CAF3952118.1"/>
    </source>
</evidence>
<organism evidence="1 2">
    <name type="scientific">Rotaria sordida</name>
    <dbReference type="NCBI Taxonomy" id="392033"/>
    <lineage>
        <taxon>Eukaryota</taxon>
        <taxon>Metazoa</taxon>
        <taxon>Spiralia</taxon>
        <taxon>Gnathifera</taxon>
        <taxon>Rotifera</taxon>
        <taxon>Eurotatoria</taxon>
        <taxon>Bdelloidea</taxon>
        <taxon>Philodinida</taxon>
        <taxon>Philodinidae</taxon>
        <taxon>Rotaria</taxon>
    </lineage>
</organism>
<dbReference type="EMBL" id="CAJOAX010005549">
    <property type="protein sequence ID" value="CAF3952118.1"/>
    <property type="molecule type" value="Genomic_DNA"/>
</dbReference>
<reference evidence="1" key="1">
    <citation type="submission" date="2021-02" db="EMBL/GenBank/DDBJ databases">
        <authorList>
            <person name="Nowell W R."/>
        </authorList>
    </citation>
    <scope>NUCLEOTIDE SEQUENCE</scope>
</reference>
<sequence length="530" mass="60561">MASAQFQILSILCRTSRRVVNGALIEFAAMTILSPSALSRDVVSTYIGTSIEQFQKNTLDNFRPLYHFVSSLVEEQQFLSALRTNFYTRGVLGSNNFVTFSAIYPQQVDLTQSSFMSNETCQCNRTSDCVYPAGIYNQTRSIIPNEVFSLDVSPLFMIPGFQVGCLPQNALFQSTLECFYNQTCLDIVISLTGALRTVSPLNISNSYSQFSPTTTIAVLFDNLMIESWENSIHFATYFQTCAPKACSYSYVQRCSTYTVYKAARKLKLKWFKTRKSQKLSYQNKIERVDCAKRLRSKFGVSRNAKNWKWDRVVNTDFSGVFTLQPFQNKRNDGIWAEENEAIPSSLINAPTDKFKKGIIFWGAISSNGLIPVDAPISLTKWLHEKQYHVKKNKKMYLTGDLYSKFLIEEAAPAIYEVFENSGATPIFQDNQDNKHRTTLVKNTVADLFDERIDPKTGDAKFADIWPIEKVWDAIKEKVRGQEFDGEVNLEEQVAVYWKTFTAEKCRQMMEKIPKQLKLVIDKNGEQIFND</sequence>
<dbReference type="Proteomes" id="UP000663823">
    <property type="component" value="Unassembled WGS sequence"/>
</dbReference>
<name>A0A819KP10_9BILA</name>
<dbReference type="AlphaFoldDB" id="A0A819KP10"/>
<dbReference type="GO" id="GO:0003676">
    <property type="term" value="F:nucleic acid binding"/>
    <property type="evidence" value="ECO:0007669"/>
    <property type="project" value="InterPro"/>
</dbReference>
<comment type="caution">
    <text evidence="1">The sequence shown here is derived from an EMBL/GenBank/DDBJ whole genome shotgun (WGS) entry which is preliminary data.</text>
</comment>
<dbReference type="InterPro" id="IPR036397">
    <property type="entry name" value="RNaseH_sf"/>
</dbReference>
<accession>A0A819KP10</accession>
<protein>
    <submittedName>
        <fullName evidence="1">Uncharacterized protein</fullName>
    </submittedName>
</protein>
<gene>
    <name evidence="1" type="ORF">OTI717_LOCUS26442</name>
</gene>
<evidence type="ECO:0000313" key="2">
    <source>
        <dbReference type="Proteomes" id="UP000663823"/>
    </source>
</evidence>